<accession>A0AAV5X004</accession>
<feature type="region of interest" description="Disordered" evidence="1">
    <location>
        <begin position="1"/>
        <end position="104"/>
    </location>
</feature>
<sequence>MSGEVAEPVVVPSVPSMESEPVAKSNGGEERTLGKMSTASRNLLQQSHELLGMSPYSGTSGKVPSPQGSFNMTRVMKSRSSSPDSGLFSSHSNPTVPRLNPMPTFKRIDFDDRTFEAVEEKKPAWKQLESSIKDSYHTAKRSSDKIKDESEFLDSTFLNRPRARRAESPFGELDRETYLPRSSSRSRIAYSSSSLGLGPRVSSSASMSSVYGGAYAAPAVHRSQGIESRYDSRIDEMEKRIMRSTCLPSASMRSISTKEFRNAPAPSAGSNSEADDYDFSAYAPRPYYSRPTREDPDYFDFDLNHSVDLYRKPGGSYVPKKPQEWESKLLAESRCKGAAPLSGHMFKNGESDWRTTNTSLLSAALRTPKFWEQRFESIGQQVRDSNPISLDSINRRRRWLSDRLLNRPTASRFSEYRDPDFEDYDDPKEDD</sequence>
<name>A0AAV5X004_9BILA</name>
<comment type="caution">
    <text evidence="2">The sequence shown here is derived from an EMBL/GenBank/DDBJ whole genome shotgun (WGS) entry which is preliminary data.</text>
</comment>
<evidence type="ECO:0008006" key="4">
    <source>
        <dbReference type="Google" id="ProtNLM"/>
    </source>
</evidence>
<dbReference type="Proteomes" id="UP001432322">
    <property type="component" value="Unassembled WGS sequence"/>
</dbReference>
<gene>
    <name evidence="2" type="ORF">PFISCL1PPCAC_28053</name>
</gene>
<reference evidence="2" key="1">
    <citation type="submission" date="2023-10" db="EMBL/GenBank/DDBJ databases">
        <title>Genome assembly of Pristionchus species.</title>
        <authorList>
            <person name="Yoshida K."/>
            <person name="Sommer R.J."/>
        </authorList>
    </citation>
    <scope>NUCLEOTIDE SEQUENCE</scope>
    <source>
        <strain evidence="2">RS5133</strain>
    </source>
</reference>
<evidence type="ECO:0000256" key="1">
    <source>
        <dbReference type="SAM" id="MobiDB-lite"/>
    </source>
</evidence>
<feature type="compositionally biased region" description="Polar residues" evidence="1">
    <location>
        <begin position="56"/>
        <end position="95"/>
    </location>
</feature>
<feature type="compositionally biased region" description="Polar residues" evidence="1">
    <location>
        <begin position="35"/>
        <end position="48"/>
    </location>
</feature>
<dbReference type="AlphaFoldDB" id="A0AAV5X004"/>
<evidence type="ECO:0000313" key="3">
    <source>
        <dbReference type="Proteomes" id="UP001432322"/>
    </source>
</evidence>
<keyword evidence="3" id="KW-1185">Reference proteome</keyword>
<protein>
    <recommendedName>
        <fullName evidence="4">Unc-96</fullName>
    </recommendedName>
</protein>
<proteinExistence type="predicted"/>
<evidence type="ECO:0000313" key="2">
    <source>
        <dbReference type="EMBL" id="GMT36756.1"/>
    </source>
</evidence>
<feature type="compositionally biased region" description="Low complexity" evidence="1">
    <location>
        <begin position="1"/>
        <end position="22"/>
    </location>
</feature>
<dbReference type="EMBL" id="BTSY01000007">
    <property type="protein sequence ID" value="GMT36756.1"/>
    <property type="molecule type" value="Genomic_DNA"/>
</dbReference>
<organism evidence="2 3">
    <name type="scientific">Pristionchus fissidentatus</name>
    <dbReference type="NCBI Taxonomy" id="1538716"/>
    <lineage>
        <taxon>Eukaryota</taxon>
        <taxon>Metazoa</taxon>
        <taxon>Ecdysozoa</taxon>
        <taxon>Nematoda</taxon>
        <taxon>Chromadorea</taxon>
        <taxon>Rhabditida</taxon>
        <taxon>Rhabditina</taxon>
        <taxon>Diplogasteromorpha</taxon>
        <taxon>Diplogasteroidea</taxon>
        <taxon>Neodiplogasteridae</taxon>
        <taxon>Pristionchus</taxon>
    </lineage>
</organism>